<organism evidence="2 3">
    <name type="scientific">Dawidia cretensis</name>
    <dbReference type="NCBI Taxonomy" id="2782350"/>
    <lineage>
        <taxon>Bacteria</taxon>
        <taxon>Pseudomonadati</taxon>
        <taxon>Bacteroidota</taxon>
        <taxon>Cytophagia</taxon>
        <taxon>Cytophagales</taxon>
        <taxon>Chryseotaleaceae</taxon>
        <taxon>Dawidia</taxon>
    </lineage>
</organism>
<sequence length="153" mass="17899">MWEDDDTEDGDAEFDPEKERRRMEALPIFQKAEEIRDMTRRIIDSIDDEEVKMIHSNIMLEDSIVIPAKIASAEAIDDFILKMENATIVKIHARSLQSQAASLIFEEVLPEEYLVLLRKEIETFRVLFRAWIKTFHQAKKEGDGWGLFVDEDQ</sequence>
<gene>
    <name evidence="2" type="ORF">KK062_18050</name>
</gene>
<name>A0AAP2E159_9BACT</name>
<keyword evidence="3" id="KW-1185">Reference proteome</keyword>
<reference evidence="2 3" key="1">
    <citation type="submission" date="2021-05" db="EMBL/GenBank/DDBJ databases">
        <title>A Polyphasic approach of four new species of the genus Ohtaekwangia: Ohtaekwangia histidinii sp. nov., Ohtaekwangia cretensis sp. nov., Ohtaekwangia indiensis sp. nov., Ohtaekwangia reichenbachii sp. nov. from diverse environment.</title>
        <authorList>
            <person name="Octaviana S."/>
        </authorList>
    </citation>
    <scope>NUCLEOTIDE SEQUENCE [LARGE SCALE GENOMIC DNA]</scope>
    <source>
        <strain evidence="2 3">PWU5</strain>
    </source>
</reference>
<evidence type="ECO:0000313" key="3">
    <source>
        <dbReference type="Proteomes" id="UP001319080"/>
    </source>
</evidence>
<evidence type="ECO:0000313" key="2">
    <source>
        <dbReference type="EMBL" id="MBT1710154.1"/>
    </source>
</evidence>
<protein>
    <submittedName>
        <fullName evidence="2">Uncharacterized protein</fullName>
    </submittedName>
</protein>
<feature type="compositionally biased region" description="Acidic residues" evidence="1">
    <location>
        <begin position="1"/>
        <end position="14"/>
    </location>
</feature>
<evidence type="ECO:0000256" key="1">
    <source>
        <dbReference type="SAM" id="MobiDB-lite"/>
    </source>
</evidence>
<dbReference type="EMBL" id="JAHESE010000020">
    <property type="protein sequence ID" value="MBT1710154.1"/>
    <property type="molecule type" value="Genomic_DNA"/>
</dbReference>
<feature type="region of interest" description="Disordered" evidence="1">
    <location>
        <begin position="1"/>
        <end position="21"/>
    </location>
</feature>
<proteinExistence type="predicted"/>
<dbReference type="RefSeq" id="WP_254085731.1">
    <property type="nucleotide sequence ID" value="NZ_JAHESE010000020.1"/>
</dbReference>
<comment type="caution">
    <text evidence="2">The sequence shown here is derived from an EMBL/GenBank/DDBJ whole genome shotgun (WGS) entry which is preliminary data.</text>
</comment>
<dbReference type="AlphaFoldDB" id="A0AAP2E159"/>
<dbReference type="Proteomes" id="UP001319080">
    <property type="component" value="Unassembled WGS sequence"/>
</dbReference>
<accession>A0AAP2E159</accession>